<dbReference type="Proteomes" id="UP000447355">
    <property type="component" value="Unassembled WGS sequence"/>
</dbReference>
<protein>
    <recommendedName>
        <fullName evidence="3">Transcriptional regulator</fullName>
    </recommendedName>
</protein>
<proteinExistence type="predicted"/>
<dbReference type="EMBL" id="WWCX01000016">
    <property type="protein sequence ID" value="MYM94666.1"/>
    <property type="molecule type" value="Genomic_DNA"/>
</dbReference>
<reference evidence="1" key="1">
    <citation type="submission" date="2019-12" db="EMBL/GenBank/DDBJ databases">
        <title>Novel species isolated from a subtropical stream in China.</title>
        <authorList>
            <person name="Lu H."/>
        </authorList>
    </citation>
    <scope>NUCLEOTIDE SEQUENCE [LARGE SCALE GENOMIC DNA]</scope>
    <source>
        <strain evidence="1">FT81W</strain>
    </source>
</reference>
<evidence type="ECO:0000313" key="1">
    <source>
        <dbReference type="EMBL" id="MYM94666.1"/>
    </source>
</evidence>
<evidence type="ECO:0000313" key="2">
    <source>
        <dbReference type="Proteomes" id="UP000447355"/>
    </source>
</evidence>
<dbReference type="AlphaFoldDB" id="A0A845GMV6"/>
<name>A0A845GMV6_9BURK</name>
<sequence length="151" mass="16751">MNNPSDPGSVGPDIAELQAAWLSFERLTNLRPLRTDADHRDALKLLDAIWNAVHEKPSHPLSSLFDLLGEMISEYEKKRYPMPESEPHEMLAFLIEQGERTAEDFHGIMDQVELDAVLAGRRKIDGDLAGKLASLFGVPATVFLKSATINA</sequence>
<comment type="caution">
    <text evidence="1">The sequence shown here is derived from an EMBL/GenBank/DDBJ whole genome shotgun (WGS) entry which is preliminary data.</text>
</comment>
<dbReference type="RefSeq" id="WP_161083835.1">
    <property type="nucleotide sequence ID" value="NZ_WWCX01000016.1"/>
</dbReference>
<gene>
    <name evidence="1" type="ORF">GTP90_12415</name>
</gene>
<accession>A0A845GMV6</accession>
<organism evidence="1 2">
    <name type="scientific">Duganella vulcania</name>
    <dbReference type="NCBI Taxonomy" id="2692166"/>
    <lineage>
        <taxon>Bacteria</taxon>
        <taxon>Pseudomonadati</taxon>
        <taxon>Pseudomonadota</taxon>
        <taxon>Betaproteobacteria</taxon>
        <taxon>Burkholderiales</taxon>
        <taxon>Oxalobacteraceae</taxon>
        <taxon>Telluria group</taxon>
        <taxon>Duganella</taxon>
    </lineage>
</organism>
<evidence type="ECO:0008006" key="3">
    <source>
        <dbReference type="Google" id="ProtNLM"/>
    </source>
</evidence>